<keyword evidence="2" id="KW-1185">Reference proteome</keyword>
<organism evidence="1 2">
    <name type="scientific">Amycolatopsis jiangsuensis</name>
    <dbReference type="NCBI Taxonomy" id="1181879"/>
    <lineage>
        <taxon>Bacteria</taxon>
        <taxon>Bacillati</taxon>
        <taxon>Actinomycetota</taxon>
        <taxon>Actinomycetes</taxon>
        <taxon>Pseudonocardiales</taxon>
        <taxon>Pseudonocardiaceae</taxon>
        <taxon>Amycolatopsis</taxon>
    </lineage>
</organism>
<protein>
    <submittedName>
        <fullName evidence="1">Uncharacterized protein</fullName>
    </submittedName>
</protein>
<accession>A0A840IXN1</accession>
<dbReference type="EMBL" id="JACHMG010000001">
    <property type="protein sequence ID" value="MBB4687396.1"/>
    <property type="molecule type" value="Genomic_DNA"/>
</dbReference>
<evidence type="ECO:0000313" key="2">
    <source>
        <dbReference type="Proteomes" id="UP000581769"/>
    </source>
</evidence>
<proteinExistence type="predicted"/>
<dbReference type="Proteomes" id="UP000581769">
    <property type="component" value="Unassembled WGS sequence"/>
</dbReference>
<reference evidence="1 2" key="1">
    <citation type="submission" date="2020-08" db="EMBL/GenBank/DDBJ databases">
        <title>Sequencing the genomes of 1000 actinobacteria strains.</title>
        <authorList>
            <person name="Klenk H.-P."/>
        </authorList>
    </citation>
    <scope>NUCLEOTIDE SEQUENCE [LARGE SCALE GENOMIC DNA]</scope>
    <source>
        <strain evidence="1 2">DSM 45859</strain>
    </source>
</reference>
<sequence length="235" mass="26246">MIHLIPKLNTRVRFPSSAPRIARADIQVRVFSFPTRIPPGQTGVVAIQYQPDISPAEWLVRADTPEFQKIAFGPGGYGAYARLRFIPDPVRDGQHETDVRVPEGHASEIEQARRALRVLGRFTSASDECYFCVWEGYSDVRLPPEAREGGVVLPYRRDALFRGSLSDLDGWEDVFNGGHPPAFVWPGDRRWCFASDVDPHWAGIGGAAEAMEALLGEPGIDVVRARPDETQPYYQ</sequence>
<dbReference type="AlphaFoldDB" id="A0A840IXN1"/>
<dbReference type="RefSeq" id="WP_184782132.1">
    <property type="nucleotide sequence ID" value="NZ_JACHMG010000001.1"/>
</dbReference>
<name>A0A840IXN1_9PSEU</name>
<evidence type="ECO:0000313" key="1">
    <source>
        <dbReference type="EMBL" id="MBB4687396.1"/>
    </source>
</evidence>
<gene>
    <name evidence="1" type="ORF">BJY18_004881</name>
</gene>
<comment type="caution">
    <text evidence="1">The sequence shown here is derived from an EMBL/GenBank/DDBJ whole genome shotgun (WGS) entry which is preliminary data.</text>
</comment>